<organism evidence="4 5">
    <name type="scientific">Arthrobacter yangruifuii</name>
    <dbReference type="NCBI Taxonomy" id="2606616"/>
    <lineage>
        <taxon>Bacteria</taxon>
        <taxon>Bacillati</taxon>
        <taxon>Actinomycetota</taxon>
        <taxon>Actinomycetes</taxon>
        <taxon>Micrococcales</taxon>
        <taxon>Micrococcaceae</taxon>
        <taxon>Arthrobacter</taxon>
    </lineage>
</organism>
<keyword evidence="5" id="KW-1185">Reference proteome</keyword>
<proteinExistence type="predicted"/>
<reference evidence="4 5" key="1">
    <citation type="submission" date="2019-08" db="EMBL/GenBank/DDBJ databases">
        <title>Arthrobacter sp. nov., isolated from plateau pika and Tibetan wild ass.</title>
        <authorList>
            <person name="Ge Y."/>
        </authorList>
    </citation>
    <scope>NUCLEOTIDE SEQUENCE [LARGE SCALE GENOMIC DNA]</scope>
    <source>
        <strain evidence="4 5">785</strain>
    </source>
</reference>
<sequence length="866" mass="93102">MESSSPVVELIGRDEVLDGLCADLIAGRPGAVILGGAGVGKTAVLRAVADRLQENFRIVPVRGTAISARTPYGALAFLLSYVPEGAEQDPLQLLQELNRSLSSRTGQGRVLVLVDNADRLDRFSIMVLSQLLRRGNIAVLATASRHSEISEELVRLWSEGLLERVELDPLTERETRLLMQQLLGGQVSSLAAGTMWRESEGNPLLVRLLTPAQVHHGTLALRDAVWVRIAAFVHTGEVSEVLGKVLGRLGTAERRLVEILAQCVSLPLSSVLAFLPASRVDALEEQQIISVAGSPAAVRLRGRAPGTVIAESIPPGRKRKLWEDTSALVNAEDLDGEELMAYVGWTLSCGEEVPPAEILRAARAANRRADPAAALRFVRTVPRDRRSQELVLEEVRALHLAGHLPEAVRVLQDAEPQLVPQERSSYVPLMLLHVRTQARLPGSGDPLQTLAAVEVSCPAEGEHPELEAAVVMARSALAADGGCVRDVPDRLAELAGDSALTPFTRMEAAALHAHVLALTGRNSEALQVLKRLGPPENYAVHPGNAGEVCTRIFDAYILTGELGLAADFVRSFDDLGVRPSYQGAAGELAVAVLAAWQGQDRAARDALAGAMAQLRFDDPQDMLPLARVLSAYVRREQHPEAAGLPGQQKAAGRRPGYAKDFLLRYFSVLTDTTDDAVPRLRAEAGSARAAGYAAPALLFLSAAVRKGDRQAAAEVLSTAREVSGRFSELVADFAAGILRDDPALLVTAAKGFNDRGHYLLARDAAQAAEDRLANGSSAERKKLARTARALVNASLRRMHHLGSRAETLAILSQFEADLAQRAVTIATTTQIARELNLSPRTVEWHLGKIFAKLHVSGRSELAEILV</sequence>
<accession>A0A5N6MFJ2</accession>
<evidence type="ECO:0000313" key="4">
    <source>
        <dbReference type="EMBL" id="KAD3515232.1"/>
    </source>
</evidence>
<comment type="caution">
    <text evidence="4">The sequence shown here is derived from an EMBL/GenBank/DDBJ whole genome shotgun (WGS) entry which is preliminary data.</text>
</comment>
<dbReference type="GO" id="GO:0003677">
    <property type="term" value="F:DNA binding"/>
    <property type="evidence" value="ECO:0007669"/>
    <property type="project" value="InterPro"/>
</dbReference>
<dbReference type="InterPro" id="IPR003593">
    <property type="entry name" value="AAA+_ATPase"/>
</dbReference>
<dbReference type="GO" id="GO:0004016">
    <property type="term" value="F:adenylate cyclase activity"/>
    <property type="evidence" value="ECO:0007669"/>
    <property type="project" value="TreeGrafter"/>
</dbReference>
<evidence type="ECO:0000313" key="5">
    <source>
        <dbReference type="Proteomes" id="UP000326852"/>
    </source>
</evidence>
<dbReference type="CDD" id="cd06170">
    <property type="entry name" value="LuxR_C_like"/>
    <property type="match status" value="1"/>
</dbReference>
<dbReference type="PANTHER" id="PTHR16305">
    <property type="entry name" value="TESTICULAR SOLUBLE ADENYLYL CYCLASE"/>
    <property type="match status" value="1"/>
</dbReference>
<evidence type="ECO:0000256" key="1">
    <source>
        <dbReference type="ARBA" id="ARBA00022741"/>
    </source>
</evidence>
<dbReference type="Pfam" id="PF00196">
    <property type="entry name" value="GerE"/>
    <property type="match status" value="1"/>
</dbReference>
<dbReference type="SUPFAM" id="SSF46894">
    <property type="entry name" value="C-terminal effector domain of the bipartite response regulators"/>
    <property type="match status" value="1"/>
</dbReference>
<dbReference type="AlphaFoldDB" id="A0A5N6MFJ2"/>
<evidence type="ECO:0000259" key="3">
    <source>
        <dbReference type="PROSITE" id="PS50043"/>
    </source>
</evidence>
<dbReference type="SUPFAM" id="SSF52540">
    <property type="entry name" value="P-loop containing nucleoside triphosphate hydrolases"/>
    <property type="match status" value="1"/>
</dbReference>
<dbReference type="GO" id="GO:0005737">
    <property type="term" value="C:cytoplasm"/>
    <property type="evidence" value="ECO:0007669"/>
    <property type="project" value="TreeGrafter"/>
</dbReference>
<dbReference type="Pfam" id="PF13191">
    <property type="entry name" value="AAA_16"/>
    <property type="match status" value="1"/>
</dbReference>
<dbReference type="Gene3D" id="3.40.50.300">
    <property type="entry name" value="P-loop containing nucleotide triphosphate hydrolases"/>
    <property type="match status" value="1"/>
</dbReference>
<keyword evidence="1" id="KW-0547">Nucleotide-binding</keyword>
<dbReference type="GO" id="GO:0005524">
    <property type="term" value="F:ATP binding"/>
    <property type="evidence" value="ECO:0007669"/>
    <property type="project" value="UniProtKB-KW"/>
</dbReference>
<dbReference type="SMART" id="SM00382">
    <property type="entry name" value="AAA"/>
    <property type="match status" value="1"/>
</dbReference>
<dbReference type="InterPro" id="IPR027417">
    <property type="entry name" value="P-loop_NTPase"/>
</dbReference>
<dbReference type="PROSITE" id="PS50043">
    <property type="entry name" value="HTH_LUXR_2"/>
    <property type="match status" value="1"/>
</dbReference>
<dbReference type="Proteomes" id="UP000326852">
    <property type="component" value="Unassembled WGS sequence"/>
</dbReference>
<dbReference type="EMBL" id="VTFX01000005">
    <property type="protein sequence ID" value="KAD3515232.1"/>
    <property type="molecule type" value="Genomic_DNA"/>
</dbReference>
<dbReference type="Gene3D" id="1.10.10.10">
    <property type="entry name" value="Winged helix-like DNA-binding domain superfamily/Winged helix DNA-binding domain"/>
    <property type="match status" value="1"/>
</dbReference>
<dbReference type="SMART" id="SM00421">
    <property type="entry name" value="HTH_LUXR"/>
    <property type="match status" value="1"/>
</dbReference>
<feature type="domain" description="HTH luxR-type" evidence="3">
    <location>
        <begin position="804"/>
        <end position="866"/>
    </location>
</feature>
<keyword evidence="2" id="KW-0067">ATP-binding</keyword>
<dbReference type="InterPro" id="IPR016032">
    <property type="entry name" value="Sig_transdc_resp-reg_C-effctor"/>
</dbReference>
<protein>
    <submittedName>
        <fullName evidence="4">AAA family ATPase</fullName>
    </submittedName>
</protein>
<dbReference type="InterPro" id="IPR041664">
    <property type="entry name" value="AAA_16"/>
</dbReference>
<dbReference type="InterPro" id="IPR036388">
    <property type="entry name" value="WH-like_DNA-bd_sf"/>
</dbReference>
<dbReference type="RefSeq" id="WP_152272873.1">
    <property type="nucleotide sequence ID" value="NZ_VTFX01000005.1"/>
</dbReference>
<dbReference type="PANTHER" id="PTHR16305:SF28">
    <property type="entry name" value="GUANYLATE CYCLASE DOMAIN-CONTAINING PROTEIN"/>
    <property type="match status" value="1"/>
</dbReference>
<dbReference type="InterPro" id="IPR000792">
    <property type="entry name" value="Tscrpt_reg_LuxR_C"/>
</dbReference>
<name>A0A5N6MFJ2_9MICC</name>
<gene>
    <name evidence="4" type="ORF">GD627_13195</name>
</gene>
<dbReference type="GO" id="GO:0006355">
    <property type="term" value="P:regulation of DNA-templated transcription"/>
    <property type="evidence" value="ECO:0007669"/>
    <property type="project" value="InterPro"/>
</dbReference>
<evidence type="ECO:0000256" key="2">
    <source>
        <dbReference type="ARBA" id="ARBA00022840"/>
    </source>
</evidence>